<dbReference type="RefSeq" id="WP_245262464.1">
    <property type="nucleotide sequence ID" value="NZ_CADEAH010000002.1"/>
</dbReference>
<dbReference type="Proteomes" id="UP000027015">
    <property type="component" value="Unassembled WGS sequence"/>
</dbReference>
<organism evidence="1 2">
    <name type="scientific">Bartonella koehlerae C-29</name>
    <dbReference type="NCBI Taxonomy" id="1134510"/>
    <lineage>
        <taxon>Bacteria</taxon>
        <taxon>Pseudomonadati</taxon>
        <taxon>Pseudomonadota</taxon>
        <taxon>Alphaproteobacteria</taxon>
        <taxon>Hyphomicrobiales</taxon>
        <taxon>Bartonellaceae</taxon>
        <taxon>Bartonella</taxon>
    </lineage>
</organism>
<dbReference type="EMBL" id="AHPL01000003">
    <property type="protein sequence ID" value="KEC55962.1"/>
    <property type="molecule type" value="Genomic_DNA"/>
</dbReference>
<name>A0A067WJ68_9HYPH</name>
<evidence type="ECO:0000313" key="1">
    <source>
        <dbReference type="EMBL" id="KEC55962.1"/>
    </source>
</evidence>
<keyword evidence="2" id="KW-1185">Reference proteome</keyword>
<evidence type="ECO:0000313" key="2">
    <source>
        <dbReference type="Proteomes" id="UP000027015"/>
    </source>
</evidence>
<gene>
    <name evidence="1" type="ORF">O9A_00187</name>
</gene>
<dbReference type="AlphaFoldDB" id="A0A067WJ68"/>
<sequence length="77" mass="8476">MKAGKEDIAKAIRMLSCGLKLFQQADHEGIALTYGKVLENISASSLITTVRRILYDKIEGLSDTFFSKFACTCEVVS</sequence>
<protein>
    <submittedName>
        <fullName evidence="1">Uncharacterized protein</fullName>
    </submittedName>
</protein>
<dbReference type="HOGENOM" id="CLU_2630972_0_0_5"/>
<reference evidence="1 2" key="1">
    <citation type="submission" date="2012-04" db="EMBL/GenBank/DDBJ databases">
        <title>The Genome Sequence of Bartonella koehlerae C-29.</title>
        <authorList>
            <consortium name="The Broad Institute Genome Sequencing Platform"/>
            <consortium name="The Broad Institute Genome Sequencing Center for Infectious Disease"/>
            <person name="Feldgarden M."/>
            <person name="Kirby J."/>
            <person name="Kosoy M."/>
            <person name="Birtles R."/>
            <person name="Probert W.S."/>
            <person name="Chiaraviglio L."/>
            <person name="Walker B."/>
            <person name="Young S.K."/>
            <person name="Zeng Q."/>
            <person name="Gargeya S."/>
            <person name="Fitzgerald M."/>
            <person name="Haas B."/>
            <person name="Abouelleil A."/>
            <person name="Alvarado L."/>
            <person name="Arachchi H.M."/>
            <person name="Berlin A.M."/>
            <person name="Chapman S.B."/>
            <person name="Goldberg J."/>
            <person name="Griggs A."/>
            <person name="Gujja S."/>
            <person name="Hansen M."/>
            <person name="Howarth C."/>
            <person name="Imamovic A."/>
            <person name="Larimer J."/>
            <person name="McCowen C."/>
            <person name="Montmayeur A."/>
            <person name="Murphy C."/>
            <person name="Neiman D."/>
            <person name="Pearson M."/>
            <person name="Priest M."/>
            <person name="Roberts A."/>
            <person name="Saif S."/>
            <person name="Shea T."/>
            <person name="Sisk P."/>
            <person name="Sykes S."/>
            <person name="Wortman J."/>
            <person name="Nusbaum C."/>
            <person name="Birren B."/>
        </authorList>
    </citation>
    <scope>NUCLEOTIDE SEQUENCE [LARGE SCALE GENOMIC DNA]</scope>
    <source>
        <strain evidence="1 2">C-29</strain>
    </source>
</reference>
<accession>A0A067WJ68</accession>
<proteinExistence type="predicted"/>
<comment type="caution">
    <text evidence="1">The sequence shown here is derived from an EMBL/GenBank/DDBJ whole genome shotgun (WGS) entry which is preliminary data.</text>
</comment>